<evidence type="ECO:0000313" key="2">
    <source>
        <dbReference type="Proteomes" id="UP000078387"/>
    </source>
</evidence>
<dbReference type="EMBL" id="BDEQ01000001">
    <property type="protein sequence ID" value="GAT99243.1"/>
    <property type="molecule type" value="Genomic_DNA"/>
</dbReference>
<name>A0A5K1U7M7_ENTHI</name>
<evidence type="ECO:0000313" key="1">
    <source>
        <dbReference type="EMBL" id="GAT99243.1"/>
    </source>
</evidence>
<comment type="caution">
    <text evidence="1">The sequence shown here is derived from an EMBL/GenBank/DDBJ whole genome shotgun (WGS) entry which is preliminary data.</text>
</comment>
<dbReference type="VEuPathDB" id="AmoebaDB:EHI5A_173350"/>
<accession>A0A5K1U7M7</accession>
<organism evidence="1 2">
    <name type="scientific">Entamoeba histolytica</name>
    <dbReference type="NCBI Taxonomy" id="5759"/>
    <lineage>
        <taxon>Eukaryota</taxon>
        <taxon>Amoebozoa</taxon>
        <taxon>Evosea</taxon>
        <taxon>Archamoebae</taxon>
        <taxon>Mastigamoebida</taxon>
        <taxon>Entamoebidae</taxon>
        <taxon>Entamoeba</taxon>
    </lineage>
</organism>
<dbReference type="Proteomes" id="UP000078387">
    <property type="component" value="Unassembled WGS sequence"/>
</dbReference>
<dbReference type="VEuPathDB" id="AmoebaDB:EHI8A_129610"/>
<protein>
    <submittedName>
        <fullName evidence="1">Uncharacterized protein</fullName>
    </submittedName>
</protein>
<sequence>MEKIVRHKPTSSLKELKRCSKSFEAIQQAFILSLLNNEGVGFKVKKPERRSQKTLQLFLIETLTLPSGKIIEYENDVNNYCNSFVVEELKESGYTHLVPSDINSIASITKVSKNGVSMERLKQIKRHRNANKMSVSFNWILDRCLSYGYEFKKRSTKPTKYTTKMNKICGVSGKMSLKLLQITEIGKRVNEEVYKRFDKNITSVEIKGKDDTLIEIIKEVSEQGEKTSVVTEVIDSLKEENEIKVKEEPKENKNVINEITPMDIKTYFTQRTEIKNEPEPNLSTEIHFLPKNIDYQIIFCDTGFTQQNWKSNDSSIDENFCSSFA</sequence>
<gene>
    <name evidence="1" type="ORF">CL6EHI_184800</name>
</gene>
<dbReference type="VEuPathDB" id="AmoebaDB:EHI_184800"/>
<reference evidence="1 2" key="1">
    <citation type="submission" date="2016-05" db="EMBL/GenBank/DDBJ databases">
        <title>First whole genome sequencing of Entamoeba histolytica HM1:IMSS-clone-6.</title>
        <authorList>
            <person name="Mukherjee Avik.K."/>
            <person name="Izumyama S."/>
            <person name="Nakada-Tsukui K."/>
            <person name="Nozaki T."/>
        </authorList>
    </citation>
    <scope>NUCLEOTIDE SEQUENCE [LARGE SCALE GENOMIC DNA]</scope>
    <source>
        <strain evidence="1 2">HM1:IMSS clone 6</strain>
    </source>
</reference>
<proteinExistence type="predicted"/>
<dbReference type="AlphaFoldDB" id="A0A5K1U7M7"/>
<dbReference type="VEuPathDB" id="AmoebaDB:KM1_186310"/>
<dbReference type="VEuPathDB" id="AmoebaDB:EHI7A_106820"/>